<name>A0A9W8WT28_9PLEO</name>
<proteinExistence type="inferred from homology"/>
<dbReference type="SUPFAM" id="SSF50978">
    <property type="entry name" value="WD40 repeat-like"/>
    <property type="match status" value="1"/>
</dbReference>
<comment type="similarity">
    <text evidence="4">Belongs to the WD repeat PROPPIN family.</text>
</comment>
<keyword evidence="6" id="KW-1185">Reference proteome</keyword>
<evidence type="ECO:0000256" key="4">
    <source>
        <dbReference type="ARBA" id="ARBA00025740"/>
    </source>
</evidence>
<dbReference type="InterPro" id="IPR036322">
    <property type="entry name" value="WD40_repeat_dom_sf"/>
</dbReference>
<dbReference type="AlphaFoldDB" id="A0A9W8WT28"/>
<dbReference type="OrthoDB" id="1667587at2759"/>
<comment type="caution">
    <text evidence="5">The sequence shown here is derived from an EMBL/GenBank/DDBJ whole genome shotgun (WGS) entry which is preliminary data.</text>
</comment>
<dbReference type="SMART" id="SM00320">
    <property type="entry name" value="WD40"/>
    <property type="match status" value="2"/>
</dbReference>
<dbReference type="Proteomes" id="UP001140562">
    <property type="component" value="Unassembled WGS sequence"/>
</dbReference>
<evidence type="ECO:0000256" key="2">
    <source>
        <dbReference type="ARBA" id="ARBA00022574"/>
    </source>
</evidence>
<dbReference type="InterPro" id="IPR001680">
    <property type="entry name" value="WD40_rpt"/>
</dbReference>
<dbReference type="Pfam" id="PF21032">
    <property type="entry name" value="PROPPIN"/>
    <property type="match status" value="1"/>
</dbReference>
<keyword evidence="2" id="KW-0853">WD repeat</keyword>
<evidence type="ECO:0000256" key="3">
    <source>
        <dbReference type="ARBA" id="ARBA00022737"/>
    </source>
</evidence>
<sequence length="371" mass="39803">MNTRPVLDSDKGPFALSASFNADNSCFSVALESGFRVFSSKSGDQRVARETGGSLGQAEMLGTTRYLALIGGGTRPKFPPNKVQIYNDASSAVTTSLELSAPIQRVRISQKHLIVVLLHRVLIYAMSLPPKKIAEYETVANPHALCALGRTIVAFPGLTTGQLKLYHLSTGNVSIIPASTSPLRCIALSHSEERIATASEAGTLVRIWSFPSCTKLYELRRGVDPAVILGLAFSPSGTSVAVSSDKGTLHVFDLALGGSPDTHAQASEAAGGAHKWKMLSKLPLLPRQFSDTYSNCSTPFSLGDDYSTASAATLQGVPNGRPTKGLLGWVDESTVICVGAGQDARWEKFVVGYDDTGRRAVWREGWRRYLE</sequence>
<protein>
    <submittedName>
        <fullName evidence="5">Phosphatidylinositol 3,5-bisphosphate-binding protein</fullName>
    </submittedName>
</protein>
<gene>
    <name evidence="5" type="primary">HSV2</name>
    <name evidence="5" type="ORF">N0V87_008677</name>
</gene>
<evidence type="ECO:0000313" key="6">
    <source>
        <dbReference type="Proteomes" id="UP001140562"/>
    </source>
</evidence>
<dbReference type="Gene3D" id="2.130.10.10">
    <property type="entry name" value="YVTN repeat-like/Quinoprotein amine dehydrogenase"/>
    <property type="match status" value="1"/>
</dbReference>
<dbReference type="InterPro" id="IPR015943">
    <property type="entry name" value="WD40/YVTN_repeat-like_dom_sf"/>
</dbReference>
<keyword evidence="3" id="KW-0677">Repeat</keyword>
<evidence type="ECO:0000313" key="5">
    <source>
        <dbReference type="EMBL" id="KAJ4332056.1"/>
    </source>
</evidence>
<comment type="subcellular location">
    <subcellularLocation>
        <location evidence="1">Vacuole membrane</location>
        <topology evidence="1">Peripheral membrane protein</topology>
    </subcellularLocation>
</comment>
<dbReference type="InterPro" id="IPR048720">
    <property type="entry name" value="PROPPIN"/>
</dbReference>
<dbReference type="EMBL" id="JAPEUV010000129">
    <property type="protein sequence ID" value="KAJ4332056.1"/>
    <property type="molecule type" value="Genomic_DNA"/>
</dbReference>
<organism evidence="5 6">
    <name type="scientific">Didymella glomerata</name>
    <dbReference type="NCBI Taxonomy" id="749621"/>
    <lineage>
        <taxon>Eukaryota</taxon>
        <taxon>Fungi</taxon>
        <taxon>Dikarya</taxon>
        <taxon>Ascomycota</taxon>
        <taxon>Pezizomycotina</taxon>
        <taxon>Dothideomycetes</taxon>
        <taxon>Pleosporomycetidae</taxon>
        <taxon>Pleosporales</taxon>
        <taxon>Pleosporineae</taxon>
        <taxon>Didymellaceae</taxon>
        <taxon>Didymella</taxon>
    </lineage>
</organism>
<evidence type="ECO:0000256" key="1">
    <source>
        <dbReference type="ARBA" id="ARBA00004148"/>
    </source>
</evidence>
<dbReference type="GO" id="GO:0005774">
    <property type="term" value="C:vacuolar membrane"/>
    <property type="evidence" value="ECO:0007669"/>
    <property type="project" value="UniProtKB-SubCell"/>
</dbReference>
<reference evidence="5" key="1">
    <citation type="submission" date="2022-10" db="EMBL/GenBank/DDBJ databases">
        <title>Tapping the CABI collections for fungal endophytes: first genome assemblies for Collariella, Neodidymelliopsis, Ascochyta clinopodiicola, Didymella pomorum, Didymosphaeria variabile, Neocosmospora piperis and Neocucurbitaria cava.</title>
        <authorList>
            <person name="Hill R."/>
        </authorList>
    </citation>
    <scope>NUCLEOTIDE SEQUENCE</scope>
    <source>
        <strain evidence="5">IMI 360193</strain>
    </source>
</reference>
<dbReference type="PANTHER" id="PTHR11227">
    <property type="entry name" value="WD-REPEAT PROTEIN INTERACTING WITH PHOSPHOINOSIDES WIPI -RELATED"/>
    <property type="match status" value="1"/>
</dbReference>
<accession>A0A9W8WT28</accession>